<dbReference type="InterPro" id="IPR006680">
    <property type="entry name" value="Amidohydro-rel"/>
</dbReference>
<dbReference type="SUPFAM" id="SSF51556">
    <property type="entry name" value="Metallo-dependent hydrolases"/>
    <property type="match status" value="1"/>
</dbReference>
<keyword evidence="4" id="KW-0862">Zinc</keyword>
<evidence type="ECO:0000259" key="5">
    <source>
        <dbReference type="Pfam" id="PF01979"/>
    </source>
</evidence>
<comment type="caution">
    <text evidence="7">The sequence shown here is derived from an EMBL/GenBank/DDBJ whole genome shotgun (WGS) entry which is preliminary data.</text>
</comment>
<sequence>MSLPTLSRSVFATQAFLPEGWRENVRLECASGVFTRVQPDAKPQPGDHRADIVLPPLPSLHSHAFQRAMAGLTETRRDPADSFWTWREQMYALAARIAPDGMRAIAAQLYMEMLKAGITQVAEFHYLHRAPDGTAYDCPAEMARSVIDGAGEAGIGITMLPTLYRHAGFGRVLAPEQKRFESAPDFIAGMMADIAATYRDNGLVDVGVGLHSLRAANREDILEMLALTPERAPVHIHIAEQQREVADCLDFLGRRPVAWLLDEIPVDEHWCLVHATHLDAEETRRLAASGAVAGLCPVTEANLGDGLFPLEDFIDYGGRFGIGTDSNVLPSANEELRLLEYGQRLALQKRCRALPGEAMGSVGRYLYDASLKGGTQACGHGGGALAIGLRADLCVVNEEALSLPDLQGDTVLDSLIFARATFPANDVLCGGEWVVRDGRHIHENRIAAAFLSAIRHLHS</sequence>
<dbReference type="InterPro" id="IPR055156">
    <property type="entry name" value="HutF-like_N"/>
</dbReference>
<dbReference type="PANTHER" id="PTHR11271">
    <property type="entry name" value="GUANINE DEAMINASE"/>
    <property type="match status" value="1"/>
</dbReference>
<evidence type="ECO:0000256" key="4">
    <source>
        <dbReference type="ARBA" id="ARBA00022833"/>
    </source>
</evidence>
<dbReference type="PANTHER" id="PTHR11271:SF48">
    <property type="entry name" value="AMIDOHYDROLASE-RELATED DOMAIN-CONTAINING PROTEIN"/>
    <property type="match status" value="1"/>
</dbReference>
<evidence type="ECO:0000313" key="7">
    <source>
        <dbReference type="EMBL" id="MBB2206056.1"/>
    </source>
</evidence>
<dbReference type="SUPFAM" id="SSF51338">
    <property type="entry name" value="Composite domain of metallo-dependent hydrolases"/>
    <property type="match status" value="1"/>
</dbReference>
<dbReference type="Pfam" id="PF22429">
    <property type="entry name" value="HutF_N"/>
    <property type="match status" value="1"/>
</dbReference>
<dbReference type="EC" id="3.5.3.13" evidence="7"/>
<dbReference type="Pfam" id="PF01979">
    <property type="entry name" value="Amidohydro_1"/>
    <property type="match status" value="1"/>
</dbReference>
<feature type="domain" description="Amidohydrolase-related" evidence="5">
    <location>
        <begin position="52"/>
        <end position="410"/>
    </location>
</feature>
<dbReference type="GO" id="GO:0046872">
    <property type="term" value="F:metal ion binding"/>
    <property type="evidence" value="ECO:0007669"/>
    <property type="project" value="UniProtKB-KW"/>
</dbReference>
<dbReference type="Proteomes" id="UP000540556">
    <property type="component" value="Unassembled WGS sequence"/>
</dbReference>
<evidence type="ECO:0000256" key="2">
    <source>
        <dbReference type="ARBA" id="ARBA00022723"/>
    </source>
</evidence>
<comment type="cofactor">
    <cofactor evidence="1">
        <name>Zn(2+)</name>
        <dbReference type="ChEBI" id="CHEBI:29105"/>
    </cofactor>
</comment>
<keyword evidence="3 7" id="KW-0378">Hydrolase</keyword>
<evidence type="ECO:0000256" key="1">
    <source>
        <dbReference type="ARBA" id="ARBA00001947"/>
    </source>
</evidence>
<dbReference type="GO" id="GO:0005829">
    <property type="term" value="C:cytosol"/>
    <property type="evidence" value="ECO:0007669"/>
    <property type="project" value="TreeGrafter"/>
</dbReference>
<dbReference type="RefSeq" id="WP_182950597.1">
    <property type="nucleotide sequence ID" value="NZ_JABEQK010000011.1"/>
</dbReference>
<dbReference type="InterPro" id="IPR032466">
    <property type="entry name" value="Metal_Hydrolase"/>
</dbReference>
<evidence type="ECO:0000259" key="6">
    <source>
        <dbReference type="Pfam" id="PF22429"/>
    </source>
</evidence>
<name>A0A7W4KFN1_9PROT</name>
<organism evidence="7 8">
    <name type="scientific">Gluconacetobacter takamatsuzukensis</name>
    <dbReference type="NCBI Taxonomy" id="1286190"/>
    <lineage>
        <taxon>Bacteria</taxon>
        <taxon>Pseudomonadati</taxon>
        <taxon>Pseudomonadota</taxon>
        <taxon>Alphaproteobacteria</taxon>
        <taxon>Acetobacterales</taxon>
        <taxon>Acetobacteraceae</taxon>
        <taxon>Gluconacetobacter</taxon>
    </lineage>
</organism>
<dbReference type="Gene3D" id="3.20.20.140">
    <property type="entry name" value="Metal-dependent hydrolases"/>
    <property type="match status" value="1"/>
</dbReference>
<gene>
    <name evidence="7" type="ORF">HLH27_13670</name>
</gene>
<evidence type="ECO:0000256" key="3">
    <source>
        <dbReference type="ARBA" id="ARBA00022801"/>
    </source>
</evidence>
<protein>
    <submittedName>
        <fullName evidence="7">Formimidoylglutamate deiminase</fullName>
        <ecNumber evidence="7">3.5.3.13</ecNumber>
    </submittedName>
</protein>
<accession>A0A7W4KFN1</accession>
<keyword evidence="2" id="KW-0479">Metal-binding</keyword>
<evidence type="ECO:0000313" key="8">
    <source>
        <dbReference type="Proteomes" id="UP000540556"/>
    </source>
</evidence>
<dbReference type="AlphaFoldDB" id="A0A7W4KFN1"/>
<dbReference type="InterPro" id="IPR011059">
    <property type="entry name" value="Metal-dep_hydrolase_composite"/>
</dbReference>
<reference evidence="7 8" key="1">
    <citation type="submission" date="2020-04" db="EMBL/GenBank/DDBJ databases">
        <title>Description of novel Gluconacetobacter.</title>
        <authorList>
            <person name="Sombolestani A."/>
        </authorList>
    </citation>
    <scope>NUCLEOTIDE SEQUENCE [LARGE SCALE GENOMIC DNA]</scope>
    <source>
        <strain evidence="7 8">LMG 27800</strain>
    </source>
</reference>
<dbReference type="GO" id="GO:0050416">
    <property type="term" value="F:formimidoylglutamate deiminase activity"/>
    <property type="evidence" value="ECO:0007669"/>
    <property type="project" value="UniProtKB-EC"/>
</dbReference>
<dbReference type="NCBIfam" id="NF006681">
    <property type="entry name" value="PRK09229.1-2"/>
    <property type="match status" value="1"/>
</dbReference>
<proteinExistence type="predicted"/>
<keyword evidence="8" id="KW-1185">Reference proteome</keyword>
<dbReference type="NCBIfam" id="TIGR02022">
    <property type="entry name" value="hutF"/>
    <property type="match status" value="1"/>
</dbReference>
<dbReference type="EMBL" id="JABEQK010000011">
    <property type="protein sequence ID" value="MBB2206056.1"/>
    <property type="molecule type" value="Genomic_DNA"/>
</dbReference>
<dbReference type="InterPro" id="IPR010252">
    <property type="entry name" value="HutF"/>
</dbReference>
<dbReference type="GO" id="GO:0019239">
    <property type="term" value="F:deaminase activity"/>
    <property type="evidence" value="ECO:0007669"/>
    <property type="project" value="TreeGrafter"/>
</dbReference>
<dbReference type="NCBIfam" id="NF006684">
    <property type="entry name" value="PRK09229.1-5"/>
    <property type="match status" value="1"/>
</dbReference>
<feature type="domain" description="Formimidoylglutamate deiminase N-terminal" evidence="6">
    <location>
        <begin position="9"/>
        <end position="50"/>
    </location>
</feature>
<dbReference type="Gene3D" id="2.30.40.10">
    <property type="entry name" value="Urease, subunit C, domain 1"/>
    <property type="match status" value="1"/>
</dbReference>
<dbReference type="InterPro" id="IPR051607">
    <property type="entry name" value="Metallo-dep_hydrolases"/>
</dbReference>